<organism evidence="1 2">
    <name type="scientific">Deinococcus soli</name>
    <name type="common">ex Cha et al. 2016</name>
    <dbReference type="NCBI Taxonomy" id="1309411"/>
    <lineage>
        <taxon>Bacteria</taxon>
        <taxon>Thermotogati</taxon>
        <taxon>Deinococcota</taxon>
        <taxon>Deinococci</taxon>
        <taxon>Deinococcales</taxon>
        <taxon>Deinococcaceae</taxon>
        <taxon>Deinococcus</taxon>
    </lineage>
</organism>
<name>A0AAE3XDY8_9DEIO</name>
<protein>
    <submittedName>
        <fullName evidence="1">Uncharacterized protein</fullName>
    </submittedName>
</protein>
<dbReference type="RefSeq" id="WP_309853273.1">
    <property type="nucleotide sequence ID" value="NZ_JAVDQJ010000004.1"/>
</dbReference>
<sequence length="206" mass="23416">MGSAADEATHAQLVQVAHRWLTTRGACDFAFAEFGNNTTAEKPDVLGFLDIDHTVLIEVKISRSDFLADARKPWRQRPEEGMGDWRYYLTPPGLLRAEELPRNWGLLEAGPRGVRLVKPLAIHEQKGKDFPALGRYLEQNDMAYMHPARERWARCTAEQHPKHRAGELALLYGVARRLHLKDCFGILKTPEKTRVEWQVAPNPTSP</sequence>
<evidence type="ECO:0000313" key="2">
    <source>
        <dbReference type="Proteomes" id="UP001185331"/>
    </source>
</evidence>
<proteinExistence type="predicted"/>
<comment type="caution">
    <text evidence="1">The sequence shown here is derived from an EMBL/GenBank/DDBJ whole genome shotgun (WGS) entry which is preliminary data.</text>
</comment>
<gene>
    <name evidence="1" type="ORF">J2Y00_002329</name>
</gene>
<dbReference type="Proteomes" id="UP001185331">
    <property type="component" value="Unassembled WGS sequence"/>
</dbReference>
<accession>A0AAE3XDY8</accession>
<reference evidence="1" key="1">
    <citation type="submission" date="2023-07" db="EMBL/GenBank/DDBJ databases">
        <title>Sorghum-associated microbial communities from plants grown in Nebraska, USA.</title>
        <authorList>
            <person name="Schachtman D."/>
        </authorList>
    </citation>
    <scope>NUCLEOTIDE SEQUENCE</scope>
    <source>
        <strain evidence="1">BE330</strain>
    </source>
</reference>
<evidence type="ECO:0000313" key="1">
    <source>
        <dbReference type="EMBL" id="MDR6218732.1"/>
    </source>
</evidence>
<dbReference type="EMBL" id="JAVDQK010000005">
    <property type="protein sequence ID" value="MDR6218732.1"/>
    <property type="molecule type" value="Genomic_DNA"/>
</dbReference>
<dbReference type="AlphaFoldDB" id="A0AAE3XDY8"/>